<dbReference type="Proteomes" id="UP000560000">
    <property type="component" value="Unassembled WGS sequence"/>
</dbReference>
<evidence type="ECO:0000313" key="5">
    <source>
        <dbReference type="EMBL" id="MBB6185369.1"/>
    </source>
</evidence>
<dbReference type="GO" id="GO:0008233">
    <property type="term" value="F:peptidase activity"/>
    <property type="evidence" value="ECO:0007669"/>
    <property type="project" value="UniProtKB-KW"/>
</dbReference>
<dbReference type="Proteomes" id="UP000029708">
    <property type="component" value="Unassembled WGS sequence"/>
</dbReference>
<evidence type="ECO:0000313" key="6">
    <source>
        <dbReference type="Proteomes" id="UP000029708"/>
    </source>
</evidence>
<sequence>MSVSLVFAIALVVIALTLISRGLRIVPQQHAWVVERLGRFHRVLEPGLNLLIPIVDNVAYKFDLRETPMDVEKQVCITKDNTQISIDGVLYLQITDPKAAAYGTSDPLASVEQLAQTIMRSDVGKKQLDEVLSSRTELNESIVSELDRAALNWGVKVLRYEIRDINPPQEVIRAMELQITAERQKRALIAKSEGEKQQAINVSEGERQQQINRAEGTKRSKILQAEGDAQAVTTVADATARALATVGAALQQSGAQDAMKMQVAQDFIAQWGGIAKESNVMIVPSDMGDLSKIVGTAFKIVDGVKPKGAAS</sequence>
<dbReference type="PANTHER" id="PTHR43327:SF10">
    <property type="entry name" value="STOMATIN-LIKE PROTEIN 2, MITOCHONDRIAL"/>
    <property type="match status" value="1"/>
</dbReference>
<dbReference type="EMBL" id="JROI01000014">
    <property type="protein sequence ID" value="KGI77097.1"/>
    <property type="molecule type" value="Genomic_DNA"/>
</dbReference>
<dbReference type="HOGENOM" id="CLU_024949_2_2_6"/>
<dbReference type="OrthoDB" id="9809197at2"/>
<keyword evidence="5" id="KW-0378">Hydrolase</keyword>
<dbReference type="Pfam" id="PF01145">
    <property type="entry name" value="Band_7"/>
    <property type="match status" value="1"/>
</dbReference>
<dbReference type="STRING" id="1543381.LF63_0112680"/>
<name>A0A099CU19_9GAMM</name>
<dbReference type="InterPro" id="IPR001972">
    <property type="entry name" value="Stomatin_HflK_fam"/>
</dbReference>
<keyword evidence="5" id="KW-0645">Protease</keyword>
<evidence type="ECO:0000313" key="4">
    <source>
        <dbReference type="EMBL" id="KGI77097.1"/>
    </source>
</evidence>
<keyword evidence="6" id="KW-1185">Reference proteome</keyword>
<dbReference type="FunFam" id="3.30.479.30:FF:000004">
    <property type="entry name" value="Putative membrane protease family, stomatin"/>
    <property type="match status" value="1"/>
</dbReference>
<dbReference type="InterPro" id="IPR036013">
    <property type="entry name" value="Band_7/SPFH_dom_sf"/>
</dbReference>
<evidence type="ECO:0000313" key="7">
    <source>
        <dbReference type="Proteomes" id="UP000560000"/>
    </source>
</evidence>
<dbReference type="EMBL" id="JACHET010000001">
    <property type="protein sequence ID" value="MBB6185369.1"/>
    <property type="molecule type" value="Genomic_DNA"/>
</dbReference>
<dbReference type="InterPro" id="IPR001107">
    <property type="entry name" value="Band_7"/>
</dbReference>
<dbReference type="Gene3D" id="3.30.479.30">
    <property type="entry name" value="Band 7 domain"/>
    <property type="match status" value="1"/>
</dbReference>
<dbReference type="InterPro" id="IPR032435">
    <property type="entry name" value="STML2-like_C"/>
</dbReference>
<dbReference type="PRINTS" id="PR00721">
    <property type="entry name" value="STOMATIN"/>
</dbReference>
<proteinExistence type="inferred from homology"/>
<dbReference type="AlphaFoldDB" id="A0A099CU19"/>
<dbReference type="PANTHER" id="PTHR43327">
    <property type="entry name" value="STOMATIN-LIKE PROTEIN 2, MITOCHONDRIAL"/>
    <property type="match status" value="1"/>
</dbReference>
<evidence type="ECO:0000256" key="1">
    <source>
        <dbReference type="ARBA" id="ARBA00004167"/>
    </source>
</evidence>
<gene>
    <name evidence="5" type="ORF">HNQ86_002714</name>
    <name evidence="4" type="ORF">LF63_0112680</name>
</gene>
<dbReference type="GO" id="GO:0005886">
    <property type="term" value="C:plasma membrane"/>
    <property type="evidence" value="ECO:0007669"/>
    <property type="project" value="UniProtKB-ARBA"/>
</dbReference>
<comment type="subcellular location">
    <subcellularLocation>
        <location evidence="1">Membrane</location>
        <topology evidence="1">Single-pass membrane protein</topology>
    </subcellularLocation>
</comment>
<dbReference type="GO" id="GO:0006508">
    <property type="term" value="P:proteolysis"/>
    <property type="evidence" value="ECO:0007669"/>
    <property type="project" value="UniProtKB-KW"/>
</dbReference>
<organism evidence="4 6">
    <name type="scientific">Oleiagrimonas soli</name>
    <dbReference type="NCBI Taxonomy" id="1543381"/>
    <lineage>
        <taxon>Bacteria</taxon>
        <taxon>Pseudomonadati</taxon>
        <taxon>Pseudomonadota</taxon>
        <taxon>Gammaproteobacteria</taxon>
        <taxon>Lysobacterales</taxon>
        <taxon>Rhodanobacteraceae</taxon>
        <taxon>Oleiagrimonas</taxon>
    </lineage>
</organism>
<reference evidence="5 7" key="2">
    <citation type="submission" date="2020-08" db="EMBL/GenBank/DDBJ databases">
        <title>Genomic Encyclopedia of Type Strains, Phase IV (KMG-IV): sequencing the most valuable type-strain genomes for metagenomic binning, comparative biology and taxonomic classification.</title>
        <authorList>
            <person name="Goeker M."/>
        </authorList>
    </citation>
    <scope>NUCLEOTIDE SEQUENCE [LARGE SCALE GENOMIC DNA]</scope>
    <source>
        <strain evidence="5 7">DSM 107085</strain>
    </source>
</reference>
<dbReference type="SMART" id="SM00244">
    <property type="entry name" value="PHB"/>
    <property type="match status" value="1"/>
</dbReference>
<dbReference type="CDD" id="cd08829">
    <property type="entry name" value="SPFH_paraslipin"/>
    <property type="match status" value="1"/>
</dbReference>
<dbReference type="RefSeq" id="WP_043102341.1">
    <property type="nucleotide sequence ID" value="NZ_JACHET010000001.1"/>
</dbReference>
<comment type="caution">
    <text evidence="4">The sequence shown here is derived from an EMBL/GenBank/DDBJ whole genome shotgun (WGS) entry which is preliminary data.</text>
</comment>
<comment type="similarity">
    <text evidence="2">Belongs to the band 7/mec-2 family.</text>
</comment>
<feature type="domain" description="Band 7" evidence="3">
    <location>
        <begin position="21"/>
        <end position="179"/>
    </location>
</feature>
<accession>A0A099CU19</accession>
<dbReference type="SUPFAM" id="SSF117892">
    <property type="entry name" value="Band 7/SPFH domain"/>
    <property type="match status" value="1"/>
</dbReference>
<dbReference type="InterPro" id="IPR050710">
    <property type="entry name" value="Band7/mec-2_domain"/>
</dbReference>
<reference evidence="4 6" key="1">
    <citation type="submission" date="2014-09" db="EMBL/GenBank/DDBJ databases">
        <title>Xanthomonadaceae 3.5X direct submission.</title>
        <authorList>
            <person name="Fang T."/>
            <person name="Wang H."/>
        </authorList>
    </citation>
    <scope>NUCLEOTIDE SEQUENCE [LARGE SCALE GENOMIC DNA]</scope>
    <source>
        <strain evidence="4 6">3.5X</strain>
    </source>
</reference>
<evidence type="ECO:0000259" key="3">
    <source>
        <dbReference type="SMART" id="SM00244"/>
    </source>
</evidence>
<dbReference type="Pfam" id="PF16200">
    <property type="entry name" value="Band_7_C"/>
    <property type="match status" value="1"/>
</dbReference>
<evidence type="ECO:0000256" key="2">
    <source>
        <dbReference type="ARBA" id="ARBA00008164"/>
    </source>
</evidence>
<protein>
    <submittedName>
        <fullName evidence="5">Regulator of protease activity HflC (Stomatin/prohibitin superfamily)</fullName>
    </submittedName>
    <submittedName>
        <fullName evidence="4">Stomatin 2</fullName>
    </submittedName>
</protein>
<dbReference type="GO" id="GO:0098552">
    <property type="term" value="C:side of membrane"/>
    <property type="evidence" value="ECO:0007669"/>
    <property type="project" value="UniProtKB-ARBA"/>
</dbReference>